<dbReference type="InterPro" id="IPR029058">
    <property type="entry name" value="AB_hydrolase_fold"/>
</dbReference>
<feature type="domain" description="AB hydrolase-1" evidence="1">
    <location>
        <begin position="26"/>
        <end position="261"/>
    </location>
</feature>
<evidence type="ECO:0000259" key="1">
    <source>
        <dbReference type="Pfam" id="PF12697"/>
    </source>
</evidence>
<dbReference type="SUPFAM" id="SSF53474">
    <property type="entry name" value="alpha/beta-Hydrolases"/>
    <property type="match status" value="1"/>
</dbReference>
<dbReference type="Proteomes" id="UP000571950">
    <property type="component" value="Unassembled WGS sequence"/>
</dbReference>
<evidence type="ECO:0000313" key="3">
    <source>
        <dbReference type="Proteomes" id="UP000571950"/>
    </source>
</evidence>
<dbReference type="EMBL" id="JACIDT010000005">
    <property type="protein sequence ID" value="MBB3925967.1"/>
    <property type="molecule type" value="Genomic_DNA"/>
</dbReference>
<reference evidence="2 3" key="1">
    <citation type="submission" date="2020-08" db="EMBL/GenBank/DDBJ databases">
        <title>Genomic Encyclopedia of Type Strains, Phase IV (KMG-IV): sequencing the most valuable type-strain genomes for metagenomic binning, comparative biology and taxonomic classification.</title>
        <authorList>
            <person name="Goeker M."/>
        </authorList>
    </citation>
    <scope>NUCLEOTIDE SEQUENCE [LARGE SCALE GENOMIC DNA]</scope>
    <source>
        <strain evidence="2 3">DSM 26189</strain>
    </source>
</reference>
<accession>A0A7W6BJ72</accession>
<name>A0A7W6BJ72_9SPHN</name>
<protein>
    <submittedName>
        <fullName evidence="2">Pimeloyl-ACP methyl ester carboxylesterase</fullName>
    </submittedName>
</protein>
<evidence type="ECO:0000313" key="2">
    <source>
        <dbReference type="EMBL" id="MBB3925967.1"/>
    </source>
</evidence>
<comment type="caution">
    <text evidence="2">The sequence shown here is derived from an EMBL/GenBank/DDBJ whole genome shotgun (WGS) entry which is preliminary data.</text>
</comment>
<dbReference type="InterPro" id="IPR000073">
    <property type="entry name" value="AB_hydrolase_1"/>
</dbReference>
<proteinExistence type="predicted"/>
<sequence>MGQIIPSLSGRSTPGMERRHDGEPLVVAIHGGSYSSAYFDLPGRSLLAAADANGIPAIAIDRPGHGDSPALSPDLMDIAGQAAFLVDALAEIWDRHGAGCSGLFLIGHSIGAAIAATVASRPGRFPLLGLAVSGIGLNTNPGDHERWSALPDQLHVELPSDIKDKVMFGPPGSYAADMPAASRKADAPAVKPELLAITGWWHGAAAGILGAIGIPVHYRQAERDNLWIVSEDEIRGFARALTASPLVDARMVARTGHCMDFHHVGPALHLQQLGFALECATRV</sequence>
<dbReference type="AlphaFoldDB" id="A0A7W6BJ72"/>
<gene>
    <name evidence="2" type="ORF">GGR43_001682</name>
</gene>
<organism evidence="2 3">
    <name type="scientific">Sphingobium jiangsuense</name>
    <dbReference type="NCBI Taxonomy" id="870476"/>
    <lineage>
        <taxon>Bacteria</taxon>
        <taxon>Pseudomonadati</taxon>
        <taxon>Pseudomonadota</taxon>
        <taxon>Alphaproteobacteria</taxon>
        <taxon>Sphingomonadales</taxon>
        <taxon>Sphingomonadaceae</taxon>
        <taxon>Sphingobium</taxon>
    </lineage>
</organism>
<dbReference type="Gene3D" id="3.40.50.1820">
    <property type="entry name" value="alpha/beta hydrolase"/>
    <property type="match status" value="1"/>
</dbReference>
<dbReference type="RefSeq" id="WP_188071527.1">
    <property type="nucleotide sequence ID" value="NZ_BSPS01000004.1"/>
</dbReference>
<dbReference type="Pfam" id="PF12697">
    <property type="entry name" value="Abhydrolase_6"/>
    <property type="match status" value="1"/>
</dbReference>
<keyword evidence="3" id="KW-1185">Reference proteome</keyword>